<dbReference type="EMBL" id="UZAK01032247">
    <property type="protein sequence ID" value="VDP24867.1"/>
    <property type="molecule type" value="Genomic_DNA"/>
</dbReference>
<protein>
    <submittedName>
        <fullName evidence="1 3">Uncharacterized protein</fullName>
    </submittedName>
</protein>
<evidence type="ECO:0000313" key="2">
    <source>
        <dbReference type="Proteomes" id="UP000279833"/>
    </source>
</evidence>
<evidence type="ECO:0000313" key="1">
    <source>
        <dbReference type="EMBL" id="VDP24867.1"/>
    </source>
</evidence>
<sequence length="110" mass="12737">MTNNIDFVSAIHCGHSEAKLTRSNSDAPFKSIRRVRFPEDDKLISDYLEPFRLIPDNCSSEELQAAYFSSCFEHRITPINFLLEQIKGIDLSICNERYSRLSLRGTFLYL</sequence>
<dbReference type="Proteomes" id="UP000279833">
    <property type="component" value="Unassembled WGS sequence"/>
</dbReference>
<reference evidence="3" key="1">
    <citation type="submission" date="2016-06" db="UniProtKB">
        <authorList>
            <consortium name="WormBaseParasite"/>
        </authorList>
    </citation>
    <scope>IDENTIFICATION</scope>
</reference>
<evidence type="ECO:0000313" key="3">
    <source>
        <dbReference type="WBParaSite" id="SCUD_0000708901-mRNA-1"/>
    </source>
</evidence>
<keyword evidence="2" id="KW-1185">Reference proteome</keyword>
<reference evidence="1 2" key="2">
    <citation type="submission" date="2018-11" db="EMBL/GenBank/DDBJ databases">
        <authorList>
            <consortium name="Pathogen Informatics"/>
        </authorList>
    </citation>
    <scope>NUCLEOTIDE SEQUENCE [LARGE SCALE GENOMIC DNA]</scope>
    <source>
        <strain evidence="1">Dakar</strain>
        <strain evidence="2">Dakar, Senegal</strain>
    </source>
</reference>
<dbReference type="AlphaFoldDB" id="A0A183JWJ4"/>
<name>A0A183JWJ4_9TREM</name>
<organism evidence="3">
    <name type="scientific">Schistosoma curassoni</name>
    <dbReference type="NCBI Taxonomy" id="6186"/>
    <lineage>
        <taxon>Eukaryota</taxon>
        <taxon>Metazoa</taxon>
        <taxon>Spiralia</taxon>
        <taxon>Lophotrochozoa</taxon>
        <taxon>Platyhelminthes</taxon>
        <taxon>Trematoda</taxon>
        <taxon>Digenea</taxon>
        <taxon>Strigeidida</taxon>
        <taxon>Schistosomatoidea</taxon>
        <taxon>Schistosomatidae</taxon>
        <taxon>Schistosoma</taxon>
    </lineage>
</organism>
<dbReference type="WBParaSite" id="SCUD_0000708901-mRNA-1">
    <property type="protein sequence ID" value="SCUD_0000708901-mRNA-1"/>
    <property type="gene ID" value="SCUD_0000708901"/>
</dbReference>
<accession>A0A183JWJ4</accession>
<gene>
    <name evidence="1" type="ORF">SCUD_LOCUS7089</name>
</gene>
<proteinExistence type="predicted"/>